<dbReference type="AlphaFoldDB" id="A0A6B0ULD6"/>
<accession>A0A6B0ULD6</accession>
<keyword evidence="1" id="KW-0732">Signal</keyword>
<proteinExistence type="predicted"/>
<sequence length="113" mass="12300">MQCSTVLGALVVFRACAEAFGTPSDAQVVLRKAWTGAALTEQLRYIPLTYNGNKNSRLFSGKKCGRPYGTALRAADEVGRRHILSCSLASAASAFPESPPFQNAMRPPFTWFE</sequence>
<evidence type="ECO:0000256" key="1">
    <source>
        <dbReference type="SAM" id="SignalP"/>
    </source>
</evidence>
<dbReference type="EMBL" id="GIFC01008175">
    <property type="protein sequence ID" value="MXU90258.1"/>
    <property type="molecule type" value="Transcribed_RNA"/>
</dbReference>
<feature type="signal peptide" evidence="1">
    <location>
        <begin position="1"/>
        <end position="19"/>
    </location>
</feature>
<evidence type="ECO:0000313" key="2">
    <source>
        <dbReference type="EMBL" id="MXU90258.1"/>
    </source>
</evidence>
<name>A0A6B0ULD6_IXORI</name>
<organism evidence="2">
    <name type="scientific">Ixodes ricinus</name>
    <name type="common">Common tick</name>
    <name type="synonym">Acarus ricinus</name>
    <dbReference type="NCBI Taxonomy" id="34613"/>
    <lineage>
        <taxon>Eukaryota</taxon>
        <taxon>Metazoa</taxon>
        <taxon>Ecdysozoa</taxon>
        <taxon>Arthropoda</taxon>
        <taxon>Chelicerata</taxon>
        <taxon>Arachnida</taxon>
        <taxon>Acari</taxon>
        <taxon>Parasitiformes</taxon>
        <taxon>Ixodida</taxon>
        <taxon>Ixodoidea</taxon>
        <taxon>Ixodidae</taxon>
        <taxon>Ixodinae</taxon>
        <taxon>Ixodes</taxon>
    </lineage>
</organism>
<feature type="chain" id="PRO_5025669948" evidence="1">
    <location>
        <begin position="20"/>
        <end position="113"/>
    </location>
</feature>
<protein>
    <submittedName>
        <fullName evidence="2">Putative secreted protein</fullName>
    </submittedName>
</protein>
<reference evidence="2" key="1">
    <citation type="submission" date="2019-12" db="EMBL/GenBank/DDBJ databases">
        <title>An insight into the sialome of adult female Ixodes ricinus ticks feeding for 6 days.</title>
        <authorList>
            <person name="Perner J."/>
            <person name="Ribeiro J.M.C."/>
        </authorList>
    </citation>
    <scope>NUCLEOTIDE SEQUENCE</scope>
    <source>
        <strain evidence="2">Semi-engorged</strain>
        <tissue evidence="2">Salivary glands</tissue>
    </source>
</reference>